<dbReference type="InterPro" id="IPR050490">
    <property type="entry name" value="Bact_solute-bd_prot1"/>
</dbReference>
<keyword evidence="2" id="KW-0732">Signal</keyword>
<evidence type="ECO:0000313" key="4">
    <source>
        <dbReference type="Proteomes" id="UP000078454"/>
    </source>
</evidence>
<sequence length="520" mass="57399">MKKSWKRVTAVSAVLALGGSLLAGCATGDADKKQSSASPATSNQGESAKPTAPVTLNISLTGTGLPLPEADVLKKELDAKLGTNLMLTAIQTNEDYNNQLRVRMSGGNSPDLFQVSNIDMKEYADKGLLLDLTPYLDKELKPAKTFITSLGSDLLKKSTVNGKIYAIPRNGDLPFNSFWIRKDWLDKLQLKMPTTIDELLEVAKAFTERDPDGNSKKDTYGLTGLEFNAFAPVLGAFGISDMFSSGVFYGKDGKLMNAFNDPAMPQALAFIQKMIDANVVDPEFMTNKGSSVQQKAFQGKAGIVNMAWTEIAKDEMVNQYKTVNPNAEWVQLPAPKGPAGQFDGAFDFDKPSRLMAIPKSLEKDPVKLNKIFEFINYVSSQEGNTLVMYGVQGKHYNLKEGKVAMTELLAKEGNHFYMYQLTGRPNDQYLSAKFPNQKAIIEFAAKAQRIRLFDSSVVPPAGFNKADADRYATEELVKFVYGKRPISEYSDFLKTLEGTFKYKLYTDAAEKQIKEQGLIK</sequence>
<protein>
    <recommendedName>
        <fullName evidence="5">ABC transporter substrate-binding protein</fullName>
    </recommendedName>
</protein>
<feature type="compositionally biased region" description="Polar residues" evidence="1">
    <location>
        <begin position="35"/>
        <end position="46"/>
    </location>
</feature>
<evidence type="ECO:0000313" key="3">
    <source>
        <dbReference type="EMBL" id="OAS19304.1"/>
    </source>
</evidence>
<dbReference type="EMBL" id="LYPB01000058">
    <property type="protein sequence ID" value="OAS19304.1"/>
    <property type="molecule type" value="Genomic_DNA"/>
</dbReference>
<gene>
    <name evidence="3" type="ORF">A8708_26715</name>
</gene>
<keyword evidence="4" id="KW-1185">Reference proteome</keyword>
<evidence type="ECO:0008006" key="5">
    <source>
        <dbReference type="Google" id="ProtNLM"/>
    </source>
</evidence>
<accession>A0A198ACT0</accession>
<dbReference type="PANTHER" id="PTHR43649">
    <property type="entry name" value="ARABINOSE-BINDING PROTEIN-RELATED"/>
    <property type="match status" value="1"/>
</dbReference>
<dbReference type="PROSITE" id="PS51257">
    <property type="entry name" value="PROKAR_LIPOPROTEIN"/>
    <property type="match status" value="1"/>
</dbReference>
<dbReference type="InterPro" id="IPR006059">
    <property type="entry name" value="SBP"/>
</dbReference>
<dbReference type="OrthoDB" id="9787283at2"/>
<feature type="chain" id="PRO_5038445434" description="ABC transporter substrate-binding protein" evidence="2">
    <location>
        <begin position="24"/>
        <end position="520"/>
    </location>
</feature>
<name>A0A198ACT0_9BACL</name>
<dbReference type="RefSeq" id="WP_068663702.1">
    <property type="nucleotide sequence ID" value="NZ_LYPB01000058.1"/>
</dbReference>
<dbReference type="SUPFAM" id="SSF53850">
    <property type="entry name" value="Periplasmic binding protein-like II"/>
    <property type="match status" value="1"/>
</dbReference>
<dbReference type="Proteomes" id="UP000078454">
    <property type="component" value="Unassembled WGS sequence"/>
</dbReference>
<dbReference type="Pfam" id="PF01547">
    <property type="entry name" value="SBP_bac_1"/>
    <property type="match status" value="1"/>
</dbReference>
<evidence type="ECO:0000256" key="2">
    <source>
        <dbReference type="SAM" id="SignalP"/>
    </source>
</evidence>
<comment type="caution">
    <text evidence="3">The sequence shown here is derived from an EMBL/GenBank/DDBJ whole genome shotgun (WGS) entry which is preliminary data.</text>
</comment>
<reference evidence="3 4" key="1">
    <citation type="submission" date="2016-05" db="EMBL/GenBank/DDBJ databases">
        <title>Paenibacillus sp. 1ZS3-15 nov., isolated from the rhizosphere soil.</title>
        <authorList>
            <person name="Zhang X.X."/>
            <person name="Zhang J."/>
        </authorList>
    </citation>
    <scope>NUCLEOTIDE SEQUENCE [LARGE SCALE GENOMIC DNA]</scope>
    <source>
        <strain evidence="3 4">1ZS3-15</strain>
    </source>
</reference>
<dbReference type="STRING" id="1850517.A8708_26715"/>
<organism evidence="3 4">
    <name type="scientific">Paenibacillus oryzisoli</name>
    <dbReference type="NCBI Taxonomy" id="1850517"/>
    <lineage>
        <taxon>Bacteria</taxon>
        <taxon>Bacillati</taxon>
        <taxon>Bacillota</taxon>
        <taxon>Bacilli</taxon>
        <taxon>Bacillales</taxon>
        <taxon>Paenibacillaceae</taxon>
        <taxon>Paenibacillus</taxon>
    </lineage>
</organism>
<dbReference type="AlphaFoldDB" id="A0A198ACT0"/>
<dbReference type="Gene3D" id="3.40.190.10">
    <property type="entry name" value="Periplasmic binding protein-like II"/>
    <property type="match status" value="2"/>
</dbReference>
<proteinExistence type="predicted"/>
<evidence type="ECO:0000256" key="1">
    <source>
        <dbReference type="SAM" id="MobiDB-lite"/>
    </source>
</evidence>
<feature type="region of interest" description="Disordered" evidence="1">
    <location>
        <begin position="28"/>
        <end position="52"/>
    </location>
</feature>
<feature type="signal peptide" evidence="2">
    <location>
        <begin position="1"/>
        <end position="23"/>
    </location>
</feature>